<dbReference type="EMBL" id="FNKB01000001">
    <property type="protein sequence ID" value="SDQ14546.1"/>
    <property type="molecule type" value="Genomic_DNA"/>
</dbReference>
<evidence type="ECO:0000313" key="4">
    <source>
        <dbReference type="Proteomes" id="UP000182690"/>
    </source>
</evidence>
<dbReference type="Proteomes" id="UP000182690">
    <property type="component" value="Unassembled WGS sequence"/>
</dbReference>
<comment type="subcellular location">
    <subcellularLocation>
        <location evidence="1">Cell membrane</location>
        <topology evidence="1">Multi-pass membrane protein</topology>
    </subcellularLocation>
</comment>
<accession>A0A1H0YI07</accession>
<feature type="transmembrane region" description="Helical" evidence="1">
    <location>
        <begin position="250"/>
        <end position="267"/>
    </location>
</feature>
<dbReference type="Pfam" id="PF02104">
    <property type="entry name" value="SURF1"/>
    <property type="match status" value="1"/>
</dbReference>
<keyword evidence="1" id="KW-1133">Transmembrane helix</keyword>
<proteinExistence type="inferred from homology"/>
<dbReference type="OrthoDB" id="9807214at2"/>
<comment type="similarity">
    <text evidence="1">Belongs to the SURF1 family.</text>
</comment>
<name>A0A1H0YI07_9MICO</name>
<dbReference type="PROSITE" id="PS50895">
    <property type="entry name" value="SURF1"/>
    <property type="match status" value="1"/>
</dbReference>
<dbReference type="STRING" id="1079994.SAMN04488565_0874"/>
<evidence type="ECO:0000256" key="1">
    <source>
        <dbReference type="RuleBase" id="RU363076"/>
    </source>
</evidence>
<dbReference type="InterPro" id="IPR002994">
    <property type="entry name" value="Surf1/Shy1"/>
</dbReference>
<feature type="transmembrane region" description="Helical" evidence="1">
    <location>
        <begin position="38"/>
        <end position="56"/>
    </location>
</feature>
<dbReference type="eggNOG" id="COG3346">
    <property type="taxonomic scope" value="Bacteria"/>
</dbReference>
<dbReference type="GO" id="GO:0005886">
    <property type="term" value="C:plasma membrane"/>
    <property type="evidence" value="ECO:0007669"/>
    <property type="project" value="UniProtKB-SubCell"/>
</dbReference>
<dbReference type="RefSeq" id="WP_010155331.1">
    <property type="nucleotide sequence ID" value="NZ_FNKB01000001.1"/>
</dbReference>
<keyword evidence="1" id="KW-1003">Cell membrane</keyword>
<dbReference type="CDD" id="cd06662">
    <property type="entry name" value="SURF1"/>
    <property type="match status" value="1"/>
</dbReference>
<protein>
    <recommendedName>
        <fullName evidence="1">SURF1-like protein</fullName>
    </recommendedName>
</protein>
<dbReference type="AlphaFoldDB" id="A0A1H0YI07"/>
<gene>
    <name evidence="3" type="ORF">SAMN04488565_0874</name>
</gene>
<reference evidence="3 4" key="1">
    <citation type="submission" date="2016-10" db="EMBL/GenBank/DDBJ databases">
        <authorList>
            <person name="de Groot N.N."/>
        </authorList>
    </citation>
    <scope>NUCLEOTIDE SEQUENCE [LARGE SCALE GENOMIC DNA]</scope>
    <source>
        <strain evidence="3 4">DSM 22788</strain>
    </source>
</reference>
<feature type="compositionally biased region" description="Polar residues" evidence="2">
    <location>
        <begin position="1"/>
        <end position="10"/>
    </location>
</feature>
<keyword evidence="1" id="KW-0812">Transmembrane</keyword>
<evidence type="ECO:0000256" key="2">
    <source>
        <dbReference type="SAM" id="MobiDB-lite"/>
    </source>
</evidence>
<sequence>MTTPTPTTEQRPAPAGFERPHDSLQPHPGWSFLRSRRWFGYYVLLILFCVICVWLADWQFDRRAEARAEIARIDQNYDAPAIALEEAVPDPASFDEDTLKWQTATLQGEYFGAPFLARNRPGPEGVGSHLLQALRTGQGLVFIVDRGWVPVDGNEANTDTDWLDRVPLAPTGPVGVDVRLRASEPQVAGRLSQGSTVASINLPELARVGGFDEAYTGAYGMLIRETPDAATGVLPEPPERDEGPHLSYALQWYVFILIAAFGVVYAARQEHRGLNAGSEAVLRQQRRVAARKAQRGTTDAEEEDAFLDQ</sequence>
<feature type="region of interest" description="Disordered" evidence="2">
    <location>
        <begin position="1"/>
        <end position="22"/>
    </location>
</feature>
<evidence type="ECO:0000313" key="3">
    <source>
        <dbReference type="EMBL" id="SDQ14546.1"/>
    </source>
</evidence>
<keyword evidence="1" id="KW-0472">Membrane</keyword>
<organism evidence="3 4">
    <name type="scientific">Leucobacter chromiiresistens</name>
    <dbReference type="NCBI Taxonomy" id="1079994"/>
    <lineage>
        <taxon>Bacteria</taxon>
        <taxon>Bacillati</taxon>
        <taxon>Actinomycetota</taxon>
        <taxon>Actinomycetes</taxon>
        <taxon>Micrococcales</taxon>
        <taxon>Microbacteriaceae</taxon>
        <taxon>Leucobacter</taxon>
    </lineage>
</organism>